<organism evidence="4 5">
    <name type="scientific">Amylocarpus encephaloides</name>
    <dbReference type="NCBI Taxonomy" id="45428"/>
    <lineage>
        <taxon>Eukaryota</taxon>
        <taxon>Fungi</taxon>
        <taxon>Dikarya</taxon>
        <taxon>Ascomycota</taxon>
        <taxon>Pezizomycotina</taxon>
        <taxon>Leotiomycetes</taxon>
        <taxon>Helotiales</taxon>
        <taxon>Helotiales incertae sedis</taxon>
        <taxon>Amylocarpus</taxon>
    </lineage>
</organism>
<dbReference type="Pfam" id="PF04082">
    <property type="entry name" value="Fungal_trans"/>
    <property type="match status" value="1"/>
</dbReference>
<proteinExistence type="predicted"/>
<evidence type="ECO:0000313" key="4">
    <source>
        <dbReference type="EMBL" id="KAG9231109.1"/>
    </source>
</evidence>
<dbReference type="GO" id="GO:0008270">
    <property type="term" value="F:zinc ion binding"/>
    <property type="evidence" value="ECO:0007669"/>
    <property type="project" value="InterPro"/>
</dbReference>
<accession>A0A9P7YCB8</accession>
<reference evidence="4" key="1">
    <citation type="journal article" date="2021" name="IMA Fungus">
        <title>Genomic characterization of three marine fungi, including Emericellopsis atlantica sp. nov. with signatures of a generalist lifestyle and marine biomass degradation.</title>
        <authorList>
            <person name="Hagestad O.C."/>
            <person name="Hou L."/>
            <person name="Andersen J.H."/>
            <person name="Hansen E.H."/>
            <person name="Altermark B."/>
            <person name="Li C."/>
            <person name="Kuhnert E."/>
            <person name="Cox R.J."/>
            <person name="Crous P.W."/>
            <person name="Spatafora J.W."/>
            <person name="Lail K."/>
            <person name="Amirebrahimi M."/>
            <person name="Lipzen A."/>
            <person name="Pangilinan J."/>
            <person name="Andreopoulos W."/>
            <person name="Hayes R.D."/>
            <person name="Ng V."/>
            <person name="Grigoriev I.V."/>
            <person name="Jackson S.A."/>
            <person name="Sutton T.D.S."/>
            <person name="Dobson A.D.W."/>
            <person name="Rama T."/>
        </authorList>
    </citation>
    <scope>NUCLEOTIDE SEQUENCE</scope>
    <source>
        <strain evidence="4">TRa018bII</strain>
    </source>
</reference>
<dbReference type="PANTHER" id="PTHR46910:SF5">
    <property type="entry name" value="ZN(II)2CYS6 TRANSCRIPTION FACTOR (EUROFUNG)"/>
    <property type="match status" value="1"/>
</dbReference>
<dbReference type="GO" id="GO:0003700">
    <property type="term" value="F:DNA-binding transcription factor activity"/>
    <property type="evidence" value="ECO:0007669"/>
    <property type="project" value="InterPro"/>
</dbReference>
<dbReference type="OrthoDB" id="103819at2759"/>
<dbReference type="GO" id="GO:0006351">
    <property type="term" value="P:DNA-templated transcription"/>
    <property type="evidence" value="ECO:0007669"/>
    <property type="project" value="InterPro"/>
</dbReference>
<protein>
    <recommendedName>
        <fullName evidence="3">Xylanolytic transcriptional activator regulatory domain-containing protein</fullName>
    </recommendedName>
</protein>
<dbReference type="Proteomes" id="UP000824998">
    <property type="component" value="Unassembled WGS sequence"/>
</dbReference>
<feature type="compositionally biased region" description="Polar residues" evidence="2">
    <location>
        <begin position="499"/>
        <end position="510"/>
    </location>
</feature>
<name>A0A9P7YCB8_9HELO</name>
<dbReference type="SMART" id="SM00906">
    <property type="entry name" value="Fungal_trans"/>
    <property type="match status" value="1"/>
</dbReference>
<dbReference type="EMBL" id="MU251623">
    <property type="protein sequence ID" value="KAG9231109.1"/>
    <property type="molecule type" value="Genomic_DNA"/>
</dbReference>
<comment type="caution">
    <text evidence="4">The sequence shown here is derived from an EMBL/GenBank/DDBJ whole genome shotgun (WGS) entry which is preliminary data.</text>
</comment>
<evidence type="ECO:0000256" key="2">
    <source>
        <dbReference type="SAM" id="MobiDB-lite"/>
    </source>
</evidence>
<feature type="region of interest" description="Disordered" evidence="2">
    <location>
        <begin position="483"/>
        <end position="542"/>
    </location>
</feature>
<dbReference type="PANTHER" id="PTHR46910">
    <property type="entry name" value="TRANSCRIPTION FACTOR PDR1"/>
    <property type="match status" value="1"/>
</dbReference>
<dbReference type="InterPro" id="IPR007219">
    <property type="entry name" value="XnlR_reg_dom"/>
</dbReference>
<dbReference type="CDD" id="cd12148">
    <property type="entry name" value="fungal_TF_MHR"/>
    <property type="match status" value="1"/>
</dbReference>
<feature type="domain" description="Xylanolytic transcriptional activator regulatory" evidence="3">
    <location>
        <begin position="206"/>
        <end position="281"/>
    </location>
</feature>
<keyword evidence="5" id="KW-1185">Reference proteome</keyword>
<evidence type="ECO:0000313" key="5">
    <source>
        <dbReference type="Proteomes" id="UP000824998"/>
    </source>
</evidence>
<keyword evidence="1" id="KW-0539">Nucleus</keyword>
<dbReference type="InterPro" id="IPR050987">
    <property type="entry name" value="AtrR-like"/>
</dbReference>
<feature type="compositionally biased region" description="Polar residues" evidence="2">
    <location>
        <begin position="523"/>
        <end position="542"/>
    </location>
</feature>
<evidence type="ECO:0000256" key="1">
    <source>
        <dbReference type="ARBA" id="ARBA00023242"/>
    </source>
</evidence>
<dbReference type="AlphaFoldDB" id="A0A9P7YCB8"/>
<gene>
    <name evidence="4" type="ORF">BJ875DRAFT_487310</name>
</gene>
<evidence type="ECO:0000259" key="3">
    <source>
        <dbReference type="SMART" id="SM00906"/>
    </source>
</evidence>
<dbReference type="GO" id="GO:0003677">
    <property type="term" value="F:DNA binding"/>
    <property type="evidence" value="ECO:0007669"/>
    <property type="project" value="InterPro"/>
</dbReference>
<sequence length="542" mass="60247">MAPCSDSQLTPPFLASEAHDLIETQLSRVPSIDAGKKIAFQTALNRLKQNLNTSIIESQSTLATPTVASLDNISIPPVSLIHWMVQSNDTGRSVCSNDFMPFTSRSTIAAMGKDVLDSKTPHKCNLASFICVSAYAFYFLQEIVLSDVRRSTGLESRLRLQANGYFTAARVAASHIRTQMPSSLPNLQALTYGVSLAQEAGDFVAAWLLTEAASKMCIELGLHKRMNVFSNSATMAREAYYCFSTNYKNDKGLAMNLGRPAFIQDSLIEIDILRPPHSSNDALDNFRVYLELAKIQSRVIEELRPAKGVSLRSNILAGILSTMDGIWHLNMQLQSIKQANQDPMHDSTMDSTLVDFAFHPLKTVIFHSSSERNQGGLNAARAALEAVQRIRELSKCSQYNSTYMRSSFAHWTVLYYPFTPFFVLLCNVISTHHEPDYYIMQRFVDYLGEARDISASVSKLHKLCIPFCSLAAGVLGIVPDEEPFQGEPTYDGERKQSEASHSPFISTWQDPSPRPPTSHPSTLVQNQHLDTSTHNNIPLQPD</sequence>